<dbReference type="SUPFAM" id="SSF57850">
    <property type="entry name" value="RING/U-box"/>
    <property type="match status" value="1"/>
</dbReference>
<feature type="region of interest" description="Disordered" evidence="2">
    <location>
        <begin position="1"/>
        <end position="22"/>
    </location>
</feature>
<dbReference type="AlphaFoldDB" id="A0A553PN68"/>
<organism evidence="4 5">
    <name type="scientific">Tigriopus californicus</name>
    <name type="common">Marine copepod</name>
    <dbReference type="NCBI Taxonomy" id="6832"/>
    <lineage>
        <taxon>Eukaryota</taxon>
        <taxon>Metazoa</taxon>
        <taxon>Ecdysozoa</taxon>
        <taxon>Arthropoda</taxon>
        <taxon>Crustacea</taxon>
        <taxon>Multicrustacea</taxon>
        <taxon>Hexanauplia</taxon>
        <taxon>Copepoda</taxon>
        <taxon>Harpacticoida</taxon>
        <taxon>Harpacticidae</taxon>
        <taxon>Tigriopus</taxon>
    </lineage>
</organism>
<evidence type="ECO:0000313" key="5">
    <source>
        <dbReference type="Proteomes" id="UP000318571"/>
    </source>
</evidence>
<dbReference type="Proteomes" id="UP000318571">
    <property type="component" value="Chromosome 6"/>
</dbReference>
<dbReference type="OMA" id="MCAEETS"/>
<evidence type="ECO:0000259" key="3">
    <source>
        <dbReference type="PROSITE" id="PS50271"/>
    </source>
</evidence>
<dbReference type="Pfam" id="PF02148">
    <property type="entry name" value="zf-UBP"/>
    <property type="match status" value="1"/>
</dbReference>
<dbReference type="STRING" id="6832.A0A553PN68"/>
<evidence type="ECO:0000256" key="2">
    <source>
        <dbReference type="SAM" id="MobiDB-lite"/>
    </source>
</evidence>
<keyword evidence="5" id="KW-1185">Reference proteome</keyword>
<comment type="caution">
    <text evidence="4">The sequence shown here is derived from an EMBL/GenBank/DDBJ whole genome shotgun (WGS) entry which is preliminary data.</text>
</comment>
<feature type="domain" description="UBP-type" evidence="3">
    <location>
        <begin position="43"/>
        <end position="144"/>
    </location>
</feature>
<reference evidence="4 5" key="1">
    <citation type="journal article" date="2018" name="Nat. Ecol. Evol.">
        <title>Genomic signatures of mitonuclear coevolution across populations of Tigriopus californicus.</title>
        <authorList>
            <person name="Barreto F.S."/>
            <person name="Watson E.T."/>
            <person name="Lima T.G."/>
            <person name="Willett C.S."/>
            <person name="Edmands S."/>
            <person name="Li W."/>
            <person name="Burton R.S."/>
        </authorList>
    </citation>
    <scope>NUCLEOTIDE SEQUENCE [LARGE SCALE GENOMIC DNA]</scope>
    <source>
        <strain evidence="4 5">San Diego</strain>
    </source>
</reference>
<proteinExistence type="predicted"/>
<protein>
    <recommendedName>
        <fullName evidence="3">UBP-type domain-containing protein</fullName>
    </recommendedName>
</protein>
<keyword evidence="1" id="KW-0479">Metal-binding</keyword>
<sequence>MSDHPEPGPSKPQGQGAGMPPQTLADILADSENANANLVMPKPWCEHLKTNVTQKPWTEVSLKDPCQTCGNVGENWLCLICQEVHCSRYVQEHMLFHSIENHHLMSVSFSDLSAWCYGCEEYIDNPCLYDIKNKLHVQKFGIEMPKSSNMSLNLE</sequence>
<dbReference type="PANTHER" id="PTHR47665:SF1">
    <property type="entry name" value="HISTONE DEACETYLASE-LIKE PROTEIN"/>
    <property type="match status" value="1"/>
</dbReference>
<evidence type="ECO:0000256" key="1">
    <source>
        <dbReference type="PROSITE-ProRule" id="PRU00502"/>
    </source>
</evidence>
<gene>
    <name evidence="4" type="ORF">TCAL_06597</name>
</gene>
<dbReference type="InterPro" id="IPR013083">
    <property type="entry name" value="Znf_RING/FYVE/PHD"/>
</dbReference>
<dbReference type="PANTHER" id="PTHR47665">
    <property type="entry name" value="HISTONE DEACETYLASE-LIKE PROTEIN"/>
    <property type="match status" value="1"/>
</dbReference>
<dbReference type="InterPro" id="IPR001607">
    <property type="entry name" value="Znf_UBP"/>
</dbReference>
<keyword evidence="1" id="KW-0862">Zinc</keyword>
<dbReference type="GO" id="GO:0008270">
    <property type="term" value="F:zinc ion binding"/>
    <property type="evidence" value="ECO:0007669"/>
    <property type="project" value="UniProtKB-KW"/>
</dbReference>
<dbReference type="Gene3D" id="3.30.40.10">
    <property type="entry name" value="Zinc/RING finger domain, C3HC4 (zinc finger)"/>
    <property type="match status" value="1"/>
</dbReference>
<evidence type="ECO:0000313" key="4">
    <source>
        <dbReference type="EMBL" id="TRY79116.1"/>
    </source>
</evidence>
<dbReference type="SMART" id="SM00290">
    <property type="entry name" value="ZnF_UBP"/>
    <property type="match status" value="1"/>
</dbReference>
<dbReference type="EMBL" id="VCGU01000002">
    <property type="protein sequence ID" value="TRY79116.1"/>
    <property type="molecule type" value="Genomic_DNA"/>
</dbReference>
<dbReference type="PROSITE" id="PS50271">
    <property type="entry name" value="ZF_UBP"/>
    <property type="match status" value="1"/>
</dbReference>
<keyword evidence="1" id="KW-0863">Zinc-finger</keyword>
<name>A0A553PN68_TIGCA</name>
<accession>A0A553PN68</accession>